<reference evidence="2 3" key="1">
    <citation type="submission" date="2005-12" db="EMBL/GenBank/DDBJ databases">
        <authorList>
            <person name="Moran M.A."/>
            <person name="Ferriera S."/>
            <person name="Johnson J."/>
            <person name="Kravitz S."/>
            <person name="Halpern A."/>
            <person name="Remington K."/>
            <person name="Beeson K."/>
            <person name="Tran B."/>
            <person name="Rogers Y.-H."/>
            <person name="Friedman R."/>
            <person name="Venter J.C."/>
        </authorList>
    </citation>
    <scope>NUCLEOTIDE SEQUENCE [LARGE SCALE GENOMIC DNA]</scope>
    <source>
        <strain evidence="3">ATCC BAA-591 / DSM 15170 / ISM</strain>
    </source>
</reference>
<evidence type="ECO:0000313" key="2">
    <source>
        <dbReference type="EMBL" id="EAP77564.1"/>
    </source>
</evidence>
<feature type="compositionally biased region" description="Basic residues" evidence="1">
    <location>
        <begin position="409"/>
        <end position="419"/>
    </location>
</feature>
<protein>
    <recommendedName>
        <fullName evidence="4">Hint domain-containing protein</fullName>
    </recommendedName>
</protein>
<feature type="compositionally biased region" description="Basic and acidic residues" evidence="1">
    <location>
        <begin position="395"/>
        <end position="407"/>
    </location>
</feature>
<dbReference type="EMBL" id="AALY01000001">
    <property type="protein sequence ID" value="EAP77564.1"/>
    <property type="molecule type" value="Genomic_DNA"/>
</dbReference>
<evidence type="ECO:0000256" key="1">
    <source>
        <dbReference type="SAM" id="MobiDB-lite"/>
    </source>
</evidence>
<organism evidence="2 3">
    <name type="scientific">Roseovarius nubinhibens (strain ATCC BAA-591 / DSM 15170 / ISM)</name>
    <dbReference type="NCBI Taxonomy" id="89187"/>
    <lineage>
        <taxon>Bacteria</taxon>
        <taxon>Pseudomonadati</taxon>
        <taxon>Pseudomonadota</taxon>
        <taxon>Alphaproteobacteria</taxon>
        <taxon>Rhodobacterales</taxon>
        <taxon>Roseobacteraceae</taxon>
        <taxon>Roseovarius</taxon>
    </lineage>
</organism>
<comment type="caution">
    <text evidence="2">The sequence shown here is derived from an EMBL/GenBank/DDBJ whole genome shotgun (WGS) entry which is preliminary data.</text>
</comment>
<gene>
    <name evidence="2" type="ORF">ISM_04705</name>
</gene>
<evidence type="ECO:0008006" key="4">
    <source>
        <dbReference type="Google" id="ProtNLM"/>
    </source>
</evidence>
<keyword evidence="3" id="KW-1185">Reference proteome</keyword>
<dbReference type="Proteomes" id="UP000005954">
    <property type="component" value="Unassembled WGS sequence"/>
</dbReference>
<name>A3SJN3_ROSNI</name>
<dbReference type="eggNOG" id="COG2931">
    <property type="taxonomic scope" value="Bacteria"/>
</dbReference>
<feature type="region of interest" description="Disordered" evidence="1">
    <location>
        <begin position="386"/>
        <end position="419"/>
    </location>
</feature>
<dbReference type="Gene3D" id="2.170.16.10">
    <property type="entry name" value="Hedgehog/Intein (Hint) domain"/>
    <property type="match status" value="1"/>
</dbReference>
<dbReference type="AlphaFoldDB" id="A3SJN3"/>
<dbReference type="STRING" id="89187.ISM_04705"/>
<sequence>MPETITNLRENGEEDLLINYVTFPIGNLLNNENIGYLPQLLATGLSNDEDYSFYTREEFAEFLSESIKSGLNNGSLSAEDAVSLFRHAQDTGDSTLLRAYTTALSESDQSCFGPEVPIDMWPLDPDLNPGPDGIYDQDAVRAKVWKKPIELIQVGDLVVSFDDDGNLVPGPVTRTFQNNAKILLNFHGTRVTPGHVYYRPDSKKSYKYETLIDVLRDDGVIQKQDGTLIRAATNVPVDSPRDGFVRAIAGRHKADGAFEQTDEGRIRLGTRFLIGTGEECKSVSVADLIECNRGVVGDDELIHVGDSPGVPFTWDFGDTLPKPEDFVLACSGTTLEDIYKAAEWESQGPRLPAPMVLDRGPVQPLKDVALSEMPRNEPLNVTHAPMAATKPQRTLNREQRKAMEAQQRKAAKTRKRLVG</sequence>
<proteinExistence type="predicted"/>
<accession>A3SJN3</accession>
<dbReference type="HOGENOM" id="CLU_655340_0_0_5"/>
<evidence type="ECO:0000313" key="3">
    <source>
        <dbReference type="Proteomes" id="UP000005954"/>
    </source>
</evidence>